<feature type="compositionally biased region" description="Basic and acidic residues" evidence="1">
    <location>
        <begin position="91"/>
        <end position="113"/>
    </location>
</feature>
<dbReference type="EMBL" id="CP144754">
    <property type="protein sequence ID" value="WVZ96880.1"/>
    <property type="molecule type" value="Genomic_DNA"/>
</dbReference>
<dbReference type="AlphaFoldDB" id="A0AAQ3XG67"/>
<feature type="compositionally biased region" description="Basic residues" evidence="1">
    <location>
        <begin position="67"/>
        <end position="78"/>
    </location>
</feature>
<organism evidence="2 3">
    <name type="scientific">Paspalum notatum var. saurae</name>
    <dbReference type="NCBI Taxonomy" id="547442"/>
    <lineage>
        <taxon>Eukaryota</taxon>
        <taxon>Viridiplantae</taxon>
        <taxon>Streptophyta</taxon>
        <taxon>Embryophyta</taxon>
        <taxon>Tracheophyta</taxon>
        <taxon>Spermatophyta</taxon>
        <taxon>Magnoliopsida</taxon>
        <taxon>Liliopsida</taxon>
        <taxon>Poales</taxon>
        <taxon>Poaceae</taxon>
        <taxon>PACMAD clade</taxon>
        <taxon>Panicoideae</taxon>
        <taxon>Andropogonodae</taxon>
        <taxon>Paspaleae</taxon>
        <taxon>Paspalinae</taxon>
        <taxon>Paspalum</taxon>
    </lineage>
</organism>
<dbReference type="Proteomes" id="UP001341281">
    <property type="component" value="Chromosome 10"/>
</dbReference>
<evidence type="ECO:0000313" key="2">
    <source>
        <dbReference type="EMBL" id="WVZ96880.1"/>
    </source>
</evidence>
<gene>
    <name evidence="2" type="ORF">U9M48_042462</name>
</gene>
<reference evidence="2 3" key="1">
    <citation type="submission" date="2024-02" db="EMBL/GenBank/DDBJ databases">
        <title>High-quality chromosome-scale genome assembly of Pensacola bahiagrass (Paspalum notatum Flugge var. saurae).</title>
        <authorList>
            <person name="Vega J.M."/>
            <person name="Podio M."/>
            <person name="Orjuela J."/>
            <person name="Siena L.A."/>
            <person name="Pessino S.C."/>
            <person name="Combes M.C."/>
            <person name="Mariac C."/>
            <person name="Albertini E."/>
            <person name="Pupilli F."/>
            <person name="Ortiz J.P.A."/>
            <person name="Leblanc O."/>
        </authorList>
    </citation>
    <scope>NUCLEOTIDE SEQUENCE [LARGE SCALE GENOMIC DNA]</scope>
    <source>
        <strain evidence="2">R1</strain>
        <tissue evidence="2">Leaf</tissue>
    </source>
</reference>
<sequence length="119" mass="12797">MVARRRPRGALPSRLEHGGGHSRRALAGRRHEEGGSGPADDGEGSDVEKAWPAPVKPDLEVGEQIRAGRRWGGRRRRGGMAAPVMPNPEVGEAHGGLDRSDSAGRCEEPLEGRRPRRTG</sequence>
<name>A0AAQ3XG67_PASNO</name>
<protein>
    <submittedName>
        <fullName evidence="2">Uncharacterized protein</fullName>
    </submittedName>
</protein>
<feature type="region of interest" description="Disordered" evidence="1">
    <location>
        <begin position="1"/>
        <end position="119"/>
    </location>
</feature>
<keyword evidence="3" id="KW-1185">Reference proteome</keyword>
<accession>A0AAQ3XG67</accession>
<proteinExistence type="predicted"/>
<evidence type="ECO:0000256" key="1">
    <source>
        <dbReference type="SAM" id="MobiDB-lite"/>
    </source>
</evidence>
<evidence type="ECO:0000313" key="3">
    <source>
        <dbReference type="Proteomes" id="UP001341281"/>
    </source>
</evidence>